<reference evidence="1" key="1">
    <citation type="submission" date="2019-08" db="EMBL/GenBank/DDBJ databases">
        <title>The improved chromosome-level genome for the pearl oyster Pinctada fucata martensii using PacBio sequencing and Hi-C.</title>
        <authorList>
            <person name="Zheng Z."/>
        </authorList>
    </citation>
    <scope>NUCLEOTIDE SEQUENCE</scope>
    <source>
        <strain evidence="1">ZZ-2019</strain>
        <tissue evidence="1">Adductor muscle</tissue>
    </source>
</reference>
<evidence type="ECO:0000313" key="2">
    <source>
        <dbReference type="Proteomes" id="UP001186944"/>
    </source>
</evidence>
<keyword evidence="2" id="KW-1185">Reference proteome</keyword>
<dbReference type="AlphaFoldDB" id="A0AA89CB90"/>
<name>A0AA89CB90_PINIB</name>
<dbReference type="Proteomes" id="UP001186944">
    <property type="component" value="Unassembled WGS sequence"/>
</dbReference>
<evidence type="ECO:0000313" key="1">
    <source>
        <dbReference type="EMBL" id="KAK3103427.1"/>
    </source>
</evidence>
<comment type="caution">
    <text evidence="1">The sequence shown here is derived from an EMBL/GenBank/DDBJ whole genome shotgun (WGS) entry which is preliminary data.</text>
</comment>
<protein>
    <submittedName>
        <fullName evidence="1">Uncharacterized protein</fullName>
    </submittedName>
</protein>
<gene>
    <name evidence="1" type="ORF">FSP39_019131</name>
</gene>
<dbReference type="EMBL" id="VSWD01000005">
    <property type="protein sequence ID" value="KAK3103427.1"/>
    <property type="molecule type" value="Genomic_DNA"/>
</dbReference>
<sequence length="54" mass="6190">MTQRPFLPPSHDNVVNARGVMMSSALNKVMSVQEQSYDDFLNSFTYLSKGKFFQ</sequence>
<accession>A0AA89CB90</accession>
<organism evidence="1 2">
    <name type="scientific">Pinctada imbricata</name>
    <name type="common">Atlantic pearl-oyster</name>
    <name type="synonym">Pinctada martensii</name>
    <dbReference type="NCBI Taxonomy" id="66713"/>
    <lineage>
        <taxon>Eukaryota</taxon>
        <taxon>Metazoa</taxon>
        <taxon>Spiralia</taxon>
        <taxon>Lophotrochozoa</taxon>
        <taxon>Mollusca</taxon>
        <taxon>Bivalvia</taxon>
        <taxon>Autobranchia</taxon>
        <taxon>Pteriomorphia</taxon>
        <taxon>Pterioida</taxon>
        <taxon>Pterioidea</taxon>
        <taxon>Pteriidae</taxon>
        <taxon>Pinctada</taxon>
    </lineage>
</organism>
<proteinExistence type="predicted"/>